<dbReference type="InterPro" id="IPR051002">
    <property type="entry name" value="UBA_autophagy_assoc_protein"/>
</dbReference>
<name>A0A7K8CDC8_9CORV</name>
<evidence type="ECO:0000256" key="9">
    <source>
        <dbReference type="ARBA" id="ARBA00023136"/>
    </source>
</evidence>
<feature type="region of interest" description="Disordered" evidence="18">
    <location>
        <begin position="285"/>
        <end position="307"/>
    </location>
</feature>
<dbReference type="AlphaFoldDB" id="A0A7K8CDC8"/>
<organism evidence="20 21">
    <name type="scientific">Rhagologus leucostigma</name>
    <dbReference type="NCBI Taxonomy" id="156170"/>
    <lineage>
        <taxon>Eukaryota</taxon>
        <taxon>Metazoa</taxon>
        <taxon>Chordata</taxon>
        <taxon>Craniata</taxon>
        <taxon>Vertebrata</taxon>
        <taxon>Euteleostomi</taxon>
        <taxon>Archelosauria</taxon>
        <taxon>Archosauria</taxon>
        <taxon>Dinosauria</taxon>
        <taxon>Saurischia</taxon>
        <taxon>Theropoda</taxon>
        <taxon>Coelurosauria</taxon>
        <taxon>Aves</taxon>
        <taxon>Neognathae</taxon>
        <taxon>Neoaves</taxon>
        <taxon>Telluraves</taxon>
        <taxon>Australaves</taxon>
        <taxon>Passeriformes</taxon>
        <taxon>Corvoidea</taxon>
        <taxon>Pachycephalidae</taxon>
        <taxon>Rhagologus</taxon>
    </lineage>
</organism>
<keyword evidence="9" id="KW-0472">Membrane</keyword>
<dbReference type="GO" id="GO:0048471">
    <property type="term" value="C:perinuclear region of cytoplasm"/>
    <property type="evidence" value="ECO:0007669"/>
    <property type="project" value="UniProtKB-SubCell"/>
</dbReference>
<keyword evidence="11" id="KW-0968">Cytoplasmic vesicle</keyword>
<dbReference type="Pfam" id="PF17751">
    <property type="entry name" value="SKICH"/>
    <property type="match status" value="1"/>
</dbReference>
<evidence type="ECO:0000256" key="1">
    <source>
        <dbReference type="ARBA" id="ARBA00004245"/>
    </source>
</evidence>
<keyword evidence="3" id="KW-0963">Cytoplasm</keyword>
<keyword evidence="5 16" id="KW-0863">Zinc-finger</keyword>
<comment type="similarity">
    <text evidence="13">Belongs to the CALCOCO family.</text>
</comment>
<evidence type="ECO:0000256" key="7">
    <source>
        <dbReference type="ARBA" id="ARBA00023006"/>
    </source>
</evidence>
<feature type="coiled-coil region" evidence="17">
    <location>
        <begin position="324"/>
        <end position="365"/>
    </location>
</feature>
<evidence type="ECO:0000256" key="15">
    <source>
        <dbReference type="ARBA" id="ARBA00041519"/>
    </source>
</evidence>
<evidence type="ECO:0000259" key="19">
    <source>
        <dbReference type="PROSITE" id="PS51905"/>
    </source>
</evidence>
<comment type="subcellular location">
    <subcellularLocation>
        <location evidence="1">Cytoplasm</location>
        <location evidence="1">Cytoskeleton</location>
    </subcellularLocation>
    <subcellularLocation>
        <location evidence="2">Cytoplasm</location>
        <location evidence="2">Perinuclear region</location>
    </subcellularLocation>
    <subcellularLocation>
        <location evidence="12">Cytoplasmic vesicle</location>
        <location evidence="12">Autophagosome membrane</location>
        <topology evidence="12">Peripheral membrane protein</topology>
    </subcellularLocation>
</comment>
<dbReference type="FunFam" id="2.60.40.2840:FF:000002">
    <property type="entry name" value="Tax1-binding protein 1 isoform 2"/>
    <property type="match status" value="1"/>
</dbReference>
<evidence type="ECO:0000256" key="11">
    <source>
        <dbReference type="ARBA" id="ARBA00023329"/>
    </source>
</evidence>
<dbReference type="Gene3D" id="1.10.287.1490">
    <property type="match status" value="1"/>
</dbReference>
<feature type="non-terminal residue" evidence="20">
    <location>
        <position position="470"/>
    </location>
</feature>
<evidence type="ECO:0000256" key="10">
    <source>
        <dbReference type="ARBA" id="ARBA00023212"/>
    </source>
</evidence>
<reference evidence="20 21" key="1">
    <citation type="submission" date="2019-09" db="EMBL/GenBank/DDBJ databases">
        <title>Bird 10,000 Genomes (B10K) Project - Family phase.</title>
        <authorList>
            <person name="Zhang G."/>
        </authorList>
    </citation>
    <scope>NUCLEOTIDE SEQUENCE [LARGE SCALE GENOMIC DNA]</scope>
    <source>
        <strain evidence="20">B10K-DU-029-40</strain>
        <tissue evidence="20">Muscle</tissue>
    </source>
</reference>
<dbReference type="InterPro" id="IPR041641">
    <property type="entry name" value="CALCOCO1/2_Zn_UBZ1"/>
</dbReference>
<evidence type="ECO:0000256" key="18">
    <source>
        <dbReference type="SAM" id="MobiDB-lite"/>
    </source>
</evidence>
<dbReference type="GO" id="GO:0008270">
    <property type="term" value="F:zinc ion binding"/>
    <property type="evidence" value="ECO:0007669"/>
    <property type="project" value="UniProtKB-KW"/>
</dbReference>
<evidence type="ECO:0000256" key="14">
    <source>
        <dbReference type="ARBA" id="ARBA00040931"/>
    </source>
</evidence>
<dbReference type="GO" id="GO:0000421">
    <property type="term" value="C:autophagosome membrane"/>
    <property type="evidence" value="ECO:0007669"/>
    <property type="project" value="UniProtKB-SubCell"/>
</dbReference>
<evidence type="ECO:0000256" key="5">
    <source>
        <dbReference type="ARBA" id="ARBA00022771"/>
    </source>
</evidence>
<evidence type="ECO:0000313" key="20">
    <source>
        <dbReference type="EMBL" id="NXB24550.1"/>
    </source>
</evidence>
<keyword evidence="7" id="KW-0072">Autophagy</keyword>
<evidence type="ECO:0000256" key="4">
    <source>
        <dbReference type="ARBA" id="ARBA00022723"/>
    </source>
</evidence>
<dbReference type="PANTHER" id="PTHR31915">
    <property type="entry name" value="SKICH DOMAIN-CONTAINING PROTEIN"/>
    <property type="match status" value="1"/>
</dbReference>
<evidence type="ECO:0000256" key="8">
    <source>
        <dbReference type="ARBA" id="ARBA00023054"/>
    </source>
</evidence>
<dbReference type="CDD" id="cd21968">
    <property type="entry name" value="Zn-C2H2_CALCOCO2"/>
    <property type="match status" value="1"/>
</dbReference>
<evidence type="ECO:0000256" key="13">
    <source>
        <dbReference type="ARBA" id="ARBA00037963"/>
    </source>
</evidence>
<dbReference type="EMBL" id="VZTD01005122">
    <property type="protein sequence ID" value="NXB24550.1"/>
    <property type="molecule type" value="Genomic_DNA"/>
</dbReference>
<gene>
    <name evidence="20" type="primary">Calcoco2</name>
    <name evidence="20" type="ORF">RHALEU_R04807</name>
</gene>
<dbReference type="GO" id="GO:0005856">
    <property type="term" value="C:cytoskeleton"/>
    <property type="evidence" value="ECO:0007669"/>
    <property type="project" value="UniProtKB-SubCell"/>
</dbReference>
<evidence type="ECO:0000256" key="6">
    <source>
        <dbReference type="ARBA" id="ARBA00022833"/>
    </source>
</evidence>
<dbReference type="GO" id="GO:0098792">
    <property type="term" value="P:xenophagy"/>
    <property type="evidence" value="ECO:0007669"/>
    <property type="project" value="TreeGrafter"/>
</dbReference>
<protein>
    <recommendedName>
        <fullName evidence="14">Calcium-binding and coiled-coil domain-containing protein 2</fullName>
    </recommendedName>
    <alternativeName>
        <fullName evidence="15">Nuclear domain 10 protein NDP52</fullName>
    </alternativeName>
</protein>
<evidence type="ECO:0000256" key="2">
    <source>
        <dbReference type="ARBA" id="ARBA00004556"/>
    </source>
</evidence>
<evidence type="ECO:0000256" key="12">
    <source>
        <dbReference type="ARBA" id="ARBA00037854"/>
    </source>
</evidence>
<accession>A0A7K8CDC8</accession>
<dbReference type="GO" id="GO:0031410">
    <property type="term" value="C:cytoplasmic vesicle"/>
    <property type="evidence" value="ECO:0007669"/>
    <property type="project" value="UniProtKB-KW"/>
</dbReference>
<feature type="non-terminal residue" evidence="20">
    <location>
        <position position="1"/>
    </location>
</feature>
<dbReference type="Gene3D" id="2.60.40.2840">
    <property type="match status" value="1"/>
</dbReference>
<keyword evidence="21" id="KW-1185">Reference proteome</keyword>
<evidence type="ECO:0000313" key="21">
    <source>
        <dbReference type="Proteomes" id="UP000564948"/>
    </source>
</evidence>
<dbReference type="Proteomes" id="UP000564948">
    <property type="component" value="Unassembled WGS sequence"/>
</dbReference>
<dbReference type="InterPro" id="IPR041611">
    <property type="entry name" value="SKICH"/>
</dbReference>
<sequence length="470" mass="53442">MEDPPEEPPTSCVLLDRCHFSQVVFTGVEKFYEPGTDVTCSYSLTPNIVPRGKDWVGIFRVGWKTTREYFTFLWAPVPAAGAAQQQIQFKAYYLPKDDDHYQFCYVDQDGVVRGASVPFQFRPEPDDDILVVTTQAEVEELELQNRNLRGENEELRGELRERNLELQGELKNTQELRDALESLRSGSERLELELESLKRENRGLKEQGGRREEELRRLKEQLQGVNSDKERLEGSLRAALERLDRLQSKVSGYEKEVENLSRAEQDKTKQLEALKGENQELLKTSAQHQVKPSPQGLRQGTAPDPAQSLENLRDFRKREISKQTRDVLEQLREQQARIQALQEEKAGAEKENQDLRDENEVLRSELCLLQRISPGSAPSAAAPSPAPAAGELLFGNPYSEGLAAPKRCRVLKLGFKKCPMCEEVFPEDLGPGELEEHVQSHLVECPICSESFDRATPQVFDDHMLCHSLE</sequence>
<dbReference type="PANTHER" id="PTHR31915:SF4">
    <property type="entry name" value="CALCIUM-BINDING AND COILED-COIL DOMAIN-CONTAINING PROTEIN 2"/>
    <property type="match status" value="1"/>
</dbReference>
<evidence type="ECO:0000256" key="17">
    <source>
        <dbReference type="SAM" id="Coils"/>
    </source>
</evidence>
<proteinExistence type="inferred from homology"/>
<dbReference type="PROSITE" id="PS51905">
    <property type="entry name" value="ZF_UBZ1"/>
    <property type="match status" value="1"/>
</dbReference>
<dbReference type="Gene3D" id="6.20.250.40">
    <property type="match status" value="1"/>
</dbReference>
<feature type="domain" description="UBZ1-type" evidence="19">
    <location>
        <begin position="415"/>
        <end position="441"/>
    </location>
</feature>
<keyword evidence="6" id="KW-0862">Zinc</keyword>
<feature type="compositionally biased region" description="Polar residues" evidence="18">
    <location>
        <begin position="285"/>
        <end position="298"/>
    </location>
</feature>
<dbReference type="Pfam" id="PF18112">
    <property type="entry name" value="Zn-C2H2_12"/>
    <property type="match status" value="1"/>
</dbReference>
<dbReference type="GO" id="GO:0016605">
    <property type="term" value="C:PML body"/>
    <property type="evidence" value="ECO:0007669"/>
    <property type="project" value="TreeGrafter"/>
</dbReference>
<dbReference type="GO" id="GO:1901098">
    <property type="term" value="P:positive regulation of autophagosome maturation"/>
    <property type="evidence" value="ECO:0007669"/>
    <property type="project" value="TreeGrafter"/>
</dbReference>
<keyword evidence="4" id="KW-0479">Metal-binding</keyword>
<keyword evidence="8 17" id="KW-0175">Coiled coil</keyword>
<comment type="caution">
    <text evidence="20">The sequence shown here is derived from an EMBL/GenBank/DDBJ whole genome shotgun (WGS) entry which is preliminary data.</text>
</comment>
<evidence type="ECO:0000256" key="16">
    <source>
        <dbReference type="PROSITE-ProRule" id="PRU01253"/>
    </source>
</evidence>
<keyword evidence="10" id="KW-0206">Cytoskeleton</keyword>
<evidence type="ECO:0000256" key="3">
    <source>
        <dbReference type="ARBA" id="ARBA00022490"/>
    </source>
</evidence>